<evidence type="ECO:0000259" key="3">
    <source>
        <dbReference type="Pfam" id="PF22845"/>
    </source>
</evidence>
<feature type="domain" description="DUF3097" evidence="3">
    <location>
        <begin position="74"/>
        <end position="135"/>
    </location>
</feature>
<protein>
    <submittedName>
        <fullName evidence="4">DUF3097 domain-containing protein</fullName>
    </submittedName>
</protein>
<dbReference type="InterPro" id="IPR053883">
    <property type="entry name" value="DUF3097_N"/>
</dbReference>
<name>A0A2W5KBR7_9ACTN</name>
<sequence length="324" mass="35787">MRWSFPHGRRASIRSSGLISPRCKAGSHQVAEKRGEAMASSIVTMMDAMPHWNDRYGRDPLAKKKAPKQYRTVEGTRGLIIEDAATEYCGAVVGFEKSDSGLLVRLEDRHGHVRVFPTKPGLLLLEGEPIHLIRPRQTPRGPQLSNSGSRLAAHPQRARTARASRIWVEGKHDALIVQQVWGHDLAQEGIVVEELSGLDNLPERLAYFSPSPQRRVGVLADHLITGTKETALVDNVGDNVLVTGHPFVDIWAAVKPATMGISAWPDIPMGEDWKTGTCQRLGWGTPQDGWRRIAARVKTYRDLDSTLIGAVERLIDFVTEPGAL</sequence>
<dbReference type="EMBL" id="QFOZ01000001">
    <property type="protein sequence ID" value="PZP89962.1"/>
    <property type="molecule type" value="Genomic_DNA"/>
</dbReference>
<feature type="domain" description="DUF3097" evidence="2">
    <location>
        <begin position="164"/>
        <end position="320"/>
    </location>
</feature>
<gene>
    <name evidence="4" type="ORF">DI579_02070</name>
</gene>
<dbReference type="AlphaFoldDB" id="A0A2W5KBR7"/>
<comment type="caution">
    <text evidence="4">The sequence shown here is derived from an EMBL/GenBank/DDBJ whole genome shotgun (WGS) entry which is preliminary data.</text>
</comment>
<feature type="region of interest" description="Disordered" evidence="1">
    <location>
        <begin position="136"/>
        <end position="155"/>
    </location>
</feature>
<reference evidence="4 5" key="1">
    <citation type="submission" date="2017-08" db="EMBL/GenBank/DDBJ databases">
        <title>Infants hospitalized years apart are colonized by the same room-sourced microbial strains.</title>
        <authorList>
            <person name="Brooks B."/>
            <person name="Olm M.R."/>
            <person name="Firek B.A."/>
            <person name="Baker R."/>
            <person name="Thomas B.C."/>
            <person name="Morowitz M.J."/>
            <person name="Banfield J.F."/>
        </authorList>
    </citation>
    <scope>NUCLEOTIDE SEQUENCE [LARGE SCALE GENOMIC DNA]</scope>
    <source>
        <strain evidence="4">S2_006_000_R1_57</strain>
    </source>
</reference>
<proteinExistence type="predicted"/>
<dbReference type="InterPro" id="IPR021447">
    <property type="entry name" value="DUF3097_C"/>
</dbReference>
<dbReference type="Pfam" id="PF22845">
    <property type="entry name" value="DUF3097_N"/>
    <property type="match status" value="1"/>
</dbReference>
<accession>A0A2W5KBR7</accession>
<dbReference type="Pfam" id="PF11296">
    <property type="entry name" value="DUF3097_C"/>
    <property type="match status" value="1"/>
</dbReference>
<dbReference type="Proteomes" id="UP000248606">
    <property type="component" value="Unassembled WGS sequence"/>
</dbReference>
<evidence type="ECO:0000256" key="1">
    <source>
        <dbReference type="SAM" id="MobiDB-lite"/>
    </source>
</evidence>
<evidence type="ECO:0000259" key="2">
    <source>
        <dbReference type="Pfam" id="PF11296"/>
    </source>
</evidence>
<evidence type="ECO:0000313" key="5">
    <source>
        <dbReference type="Proteomes" id="UP000248606"/>
    </source>
</evidence>
<organism evidence="4 5">
    <name type="scientific">Lawsonella clevelandensis</name>
    <dbReference type="NCBI Taxonomy" id="1528099"/>
    <lineage>
        <taxon>Bacteria</taxon>
        <taxon>Bacillati</taxon>
        <taxon>Actinomycetota</taxon>
        <taxon>Actinomycetes</taxon>
        <taxon>Mycobacteriales</taxon>
        <taxon>Lawsonellaceae</taxon>
        <taxon>Lawsonella</taxon>
    </lineage>
</organism>
<evidence type="ECO:0000313" key="4">
    <source>
        <dbReference type="EMBL" id="PZP89962.1"/>
    </source>
</evidence>